<protein>
    <submittedName>
        <fullName evidence="2">Uncharacterized protein</fullName>
    </submittedName>
</protein>
<dbReference type="EnsemblMetazoa" id="ACOM037574-RA">
    <property type="protein sequence ID" value="ACOM037574-PA.1"/>
    <property type="gene ID" value="ACOM037574"/>
</dbReference>
<feature type="region of interest" description="Disordered" evidence="1">
    <location>
        <begin position="114"/>
        <end position="147"/>
    </location>
</feature>
<organism evidence="2">
    <name type="scientific">Anopheles coluzzii</name>
    <name type="common">African malaria mosquito</name>
    <dbReference type="NCBI Taxonomy" id="1518534"/>
    <lineage>
        <taxon>Eukaryota</taxon>
        <taxon>Metazoa</taxon>
        <taxon>Ecdysozoa</taxon>
        <taxon>Arthropoda</taxon>
        <taxon>Hexapoda</taxon>
        <taxon>Insecta</taxon>
        <taxon>Pterygota</taxon>
        <taxon>Neoptera</taxon>
        <taxon>Endopterygota</taxon>
        <taxon>Diptera</taxon>
        <taxon>Nematocera</taxon>
        <taxon>Culicoidea</taxon>
        <taxon>Culicidae</taxon>
        <taxon>Anophelinae</taxon>
        <taxon>Anopheles</taxon>
    </lineage>
</organism>
<reference evidence="2" key="1">
    <citation type="submission" date="2022-08" db="UniProtKB">
        <authorList>
            <consortium name="EnsemblMetazoa"/>
        </authorList>
    </citation>
    <scope>IDENTIFICATION</scope>
</reference>
<accession>A0A8W7PTI8</accession>
<dbReference type="AlphaFoldDB" id="A0A8W7PTI8"/>
<sequence>MYCSRQRDASELFHQVQVTVVLKLVQVDGRPAGVPFGHFKLRIRELKIARHQRYCPVRSTLDQFDRQPIERNLARCIGRFDDGTELQRYHQFIQCGLVGLDQVTVRNLTQRRHQRGRVGCRPGVKGRSAVGDGALEQSHGQRGQREEVYQRTASRLAEDGHAASIATERTDVPLYPAQRLNAILDGPIARCTPIARTEESQHTESIVERYNDHIFRHKVARSVQCVIARAANVSTAFASGVGQLRPCWLASRTPVQAARGTGSAKRKAPTGGSAYGMPLKEYALAQYVAQRYTHHQQRQAGSNRKRLDTERSVEHGLFAQAENRSLRVESLRVGIMLSIMLESESIRIEPFRVGIVIRIALNRVGWNLHQCSLRDHMLRAGDKIVHRRYTG</sequence>
<dbReference type="Proteomes" id="UP000075882">
    <property type="component" value="Unassembled WGS sequence"/>
</dbReference>
<evidence type="ECO:0000313" key="2">
    <source>
        <dbReference type="EnsemblMetazoa" id="ACOM037574-PA.1"/>
    </source>
</evidence>
<evidence type="ECO:0000256" key="1">
    <source>
        <dbReference type="SAM" id="MobiDB-lite"/>
    </source>
</evidence>
<proteinExistence type="predicted"/>
<name>A0A8W7PTI8_ANOCL</name>